<feature type="region of interest" description="Disordered" evidence="1">
    <location>
        <begin position="1"/>
        <end position="105"/>
    </location>
</feature>
<dbReference type="AlphaFoldDB" id="A0A9P4MBN2"/>
<feature type="region of interest" description="Disordered" evidence="1">
    <location>
        <begin position="515"/>
        <end position="551"/>
    </location>
</feature>
<reference evidence="2" key="1">
    <citation type="journal article" date="2020" name="Stud. Mycol.">
        <title>101 Dothideomycetes genomes: a test case for predicting lifestyles and emergence of pathogens.</title>
        <authorList>
            <person name="Haridas S."/>
            <person name="Albert R."/>
            <person name="Binder M."/>
            <person name="Bloem J."/>
            <person name="Labutti K."/>
            <person name="Salamov A."/>
            <person name="Andreopoulos B."/>
            <person name="Baker S."/>
            <person name="Barry K."/>
            <person name="Bills G."/>
            <person name="Bluhm B."/>
            <person name="Cannon C."/>
            <person name="Castanera R."/>
            <person name="Culley D."/>
            <person name="Daum C."/>
            <person name="Ezra D."/>
            <person name="Gonzalez J."/>
            <person name="Henrissat B."/>
            <person name="Kuo A."/>
            <person name="Liang C."/>
            <person name="Lipzen A."/>
            <person name="Lutzoni F."/>
            <person name="Magnuson J."/>
            <person name="Mondo S."/>
            <person name="Nolan M."/>
            <person name="Ohm R."/>
            <person name="Pangilinan J."/>
            <person name="Park H.-J."/>
            <person name="Ramirez L."/>
            <person name="Alfaro M."/>
            <person name="Sun H."/>
            <person name="Tritt A."/>
            <person name="Yoshinaga Y."/>
            <person name="Zwiers L.-H."/>
            <person name="Turgeon B."/>
            <person name="Goodwin S."/>
            <person name="Spatafora J."/>
            <person name="Crous P."/>
            <person name="Grigoriev I."/>
        </authorList>
    </citation>
    <scope>NUCLEOTIDE SEQUENCE</scope>
    <source>
        <strain evidence="2">CBS 133067</strain>
    </source>
</reference>
<feature type="region of interest" description="Disordered" evidence="1">
    <location>
        <begin position="202"/>
        <end position="352"/>
    </location>
</feature>
<comment type="caution">
    <text evidence="2">The sequence shown here is derived from an EMBL/GenBank/DDBJ whole genome shotgun (WGS) entry which is preliminary data.</text>
</comment>
<gene>
    <name evidence="2" type="ORF">NA57DRAFT_53532</name>
</gene>
<evidence type="ECO:0000313" key="3">
    <source>
        <dbReference type="Proteomes" id="UP000799772"/>
    </source>
</evidence>
<protein>
    <recommendedName>
        <fullName evidence="4">Erythromycin esterase</fullName>
    </recommendedName>
</protein>
<feature type="region of interest" description="Disordered" evidence="1">
    <location>
        <begin position="574"/>
        <end position="684"/>
    </location>
</feature>
<feature type="compositionally biased region" description="Polar residues" evidence="1">
    <location>
        <begin position="580"/>
        <end position="589"/>
    </location>
</feature>
<name>A0A9P4MBN2_9PEZI</name>
<evidence type="ECO:0000256" key="1">
    <source>
        <dbReference type="SAM" id="MobiDB-lite"/>
    </source>
</evidence>
<feature type="compositionally biased region" description="Polar residues" evidence="1">
    <location>
        <begin position="1"/>
        <end position="14"/>
    </location>
</feature>
<feature type="compositionally biased region" description="Basic and acidic residues" evidence="1">
    <location>
        <begin position="668"/>
        <end position="681"/>
    </location>
</feature>
<sequence length="700" mass="76355">MVSTRRSSRLQGSTPQPPGAFRADAIASTPNATPSKLTTVTEDQAISTPTKGKDGGRIRPPTSSKNPFSSLLGGLVPWTPKAKSSILPAPSEMHPSQHQKSTTKPLEEARWLGFMPMVPQTEPPKKCSRELTDDLAVAQATPTRATQSVKKTSFLSPDFKFDFQHQPSVESALSPEARRLMEETRGEAAKIRAKMVAAKEKQEARDLQAENQPIFGMTDTLGGRKIAKPKGRFSDAHKKQFGKMDSIANHPSSFRADPNRFYNDAPMTVDRPNKPLKRSHSKADLDTPMKQGPGKTLFTPIPSRDTSLRSPTKRVKHSESADVSTARASWQDSSDVMDNKPNTPQTTGKYRIKSGIPIPLSTLTTPTKSSIARSQSAKTLKTKTSIPILARSPSVKNISTKMLSNEPDRSSPSPTKLMKSPSLKSILRQGPTRLYSDDPSKVAAGTHLPTPKRKSMLPQAAPATAPVMKHVEFTESTKQLDEEASPTTAKSTEAFMTTDSLKSPGDNTVEYPSLATSAEFPTTKATTRPKAVPKSLQHRRQTIGPAPSSTFGDFTFRAGSAPSFAAQTAASTIRRVRNSDVFTPPTSAGSGAIPLSPQKKRKLEDLQEDDEESEKENKAEFARGQDLEDRPSKKMRATVSATDADKEKTAATRAKTPTKSASRLAMFRQDKHREKDKDKKRGNGLTIARLNMLATPKTRK</sequence>
<feature type="compositionally biased region" description="Low complexity" evidence="1">
    <location>
        <begin position="651"/>
        <end position="662"/>
    </location>
</feature>
<feature type="compositionally biased region" description="Polar residues" evidence="1">
    <location>
        <begin position="94"/>
        <end position="104"/>
    </location>
</feature>
<feature type="compositionally biased region" description="Polar residues" evidence="1">
    <location>
        <begin position="321"/>
        <end position="348"/>
    </location>
</feature>
<organism evidence="2 3">
    <name type="scientific">Rhizodiscina lignyota</name>
    <dbReference type="NCBI Taxonomy" id="1504668"/>
    <lineage>
        <taxon>Eukaryota</taxon>
        <taxon>Fungi</taxon>
        <taxon>Dikarya</taxon>
        <taxon>Ascomycota</taxon>
        <taxon>Pezizomycotina</taxon>
        <taxon>Dothideomycetes</taxon>
        <taxon>Pleosporomycetidae</taxon>
        <taxon>Aulographales</taxon>
        <taxon>Rhizodiscinaceae</taxon>
        <taxon>Rhizodiscina</taxon>
    </lineage>
</organism>
<feature type="compositionally biased region" description="Polar residues" evidence="1">
    <location>
        <begin position="515"/>
        <end position="526"/>
    </location>
</feature>
<proteinExistence type="predicted"/>
<dbReference type="OrthoDB" id="5204833at2759"/>
<accession>A0A9P4MBN2</accession>
<feature type="compositionally biased region" description="Polar residues" evidence="1">
    <location>
        <begin position="28"/>
        <end position="50"/>
    </location>
</feature>
<dbReference type="EMBL" id="ML978123">
    <property type="protein sequence ID" value="KAF2101577.1"/>
    <property type="molecule type" value="Genomic_DNA"/>
</dbReference>
<evidence type="ECO:0008006" key="4">
    <source>
        <dbReference type="Google" id="ProtNLM"/>
    </source>
</evidence>
<evidence type="ECO:0000313" key="2">
    <source>
        <dbReference type="EMBL" id="KAF2101577.1"/>
    </source>
</evidence>
<keyword evidence="3" id="KW-1185">Reference proteome</keyword>
<dbReference type="Proteomes" id="UP000799772">
    <property type="component" value="Unassembled WGS sequence"/>
</dbReference>
<feature type="compositionally biased region" description="Basic and acidic residues" evidence="1">
    <location>
        <begin position="615"/>
        <end position="632"/>
    </location>
</feature>
<feature type="region of interest" description="Disordered" evidence="1">
    <location>
        <begin position="402"/>
        <end position="458"/>
    </location>
</feature>